<evidence type="ECO:0000259" key="8">
    <source>
        <dbReference type="PROSITE" id="PS50240"/>
    </source>
</evidence>
<dbReference type="AlphaFoldDB" id="A0A6J1LL54"/>
<dbReference type="PROSITE" id="PS50240">
    <property type="entry name" value="TRYPSIN_DOM"/>
    <property type="match status" value="1"/>
</dbReference>
<dbReference type="OrthoDB" id="6261922at2759"/>
<comment type="subcellular location">
    <subcellularLocation>
        <location evidence="1">Secreted</location>
    </subcellularLocation>
</comment>
<dbReference type="InterPro" id="IPR041515">
    <property type="entry name" value="PPAF-2-like_Clip"/>
</dbReference>
<dbReference type="Gene3D" id="2.40.10.10">
    <property type="entry name" value="Trypsin-like serine proteases"/>
    <property type="match status" value="1"/>
</dbReference>
<name>A0A6J1LL54_DROHY</name>
<dbReference type="PANTHER" id="PTHR24256">
    <property type="entry name" value="TRYPTASE-RELATED"/>
    <property type="match status" value="1"/>
</dbReference>
<feature type="signal peptide" evidence="7">
    <location>
        <begin position="1"/>
        <end position="24"/>
    </location>
</feature>
<keyword evidence="7" id="KW-0732">Signal</keyword>
<feature type="domain" description="Peptidase S1" evidence="8">
    <location>
        <begin position="181"/>
        <end position="436"/>
    </location>
</feature>
<feature type="chain" id="PRO_5026674612" description="Phenoloxidase-activating factor 2" evidence="7">
    <location>
        <begin position="25"/>
        <end position="441"/>
    </location>
</feature>
<dbReference type="FunFam" id="2.40.10.10:FF:000038">
    <property type="entry name" value="Serine protease"/>
    <property type="match status" value="1"/>
</dbReference>
<reference evidence="10" key="1">
    <citation type="submission" date="2025-08" db="UniProtKB">
        <authorList>
            <consortium name="RefSeq"/>
        </authorList>
    </citation>
    <scope>IDENTIFICATION</scope>
    <source>
        <strain evidence="10">15085-1641.00</strain>
        <tissue evidence="10">Whole body</tissue>
    </source>
</reference>
<dbReference type="InterPro" id="IPR001254">
    <property type="entry name" value="Trypsin_dom"/>
</dbReference>
<dbReference type="InterPro" id="IPR043504">
    <property type="entry name" value="Peptidase_S1_PA_chymotrypsin"/>
</dbReference>
<evidence type="ECO:0000256" key="5">
    <source>
        <dbReference type="ARBA" id="ARBA00068096"/>
    </source>
</evidence>
<keyword evidence="2" id="KW-0964">Secreted</keyword>
<organism evidence="9 10">
    <name type="scientific">Drosophila hydei</name>
    <name type="common">Fruit fly</name>
    <dbReference type="NCBI Taxonomy" id="7224"/>
    <lineage>
        <taxon>Eukaryota</taxon>
        <taxon>Metazoa</taxon>
        <taxon>Ecdysozoa</taxon>
        <taxon>Arthropoda</taxon>
        <taxon>Hexapoda</taxon>
        <taxon>Insecta</taxon>
        <taxon>Pterygota</taxon>
        <taxon>Neoptera</taxon>
        <taxon>Endopterygota</taxon>
        <taxon>Diptera</taxon>
        <taxon>Brachycera</taxon>
        <taxon>Muscomorpha</taxon>
        <taxon>Ephydroidea</taxon>
        <taxon>Drosophilidae</taxon>
        <taxon>Drosophila</taxon>
    </lineage>
</organism>
<evidence type="ECO:0000256" key="2">
    <source>
        <dbReference type="ARBA" id="ARBA00022525"/>
    </source>
</evidence>
<keyword evidence="9" id="KW-1185">Reference proteome</keyword>
<dbReference type="PRINTS" id="PR00722">
    <property type="entry name" value="CHYMOTRYPSIN"/>
</dbReference>
<keyword evidence="3" id="KW-1015">Disulfide bond</keyword>
<dbReference type="GO" id="GO:0006508">
    <property type="term" value="P:proteolysis"/>
    <property type="evidence" value="ECO:0007669"/>
    <property type="project" value="InterPro"/>
</dbReference>
<dbReference type="Proteomes" id="UP000504633">
    <property type="component" value="Unplaced"/>
</dbReference>
<dbReference type="Pfam" id="PF18322">
    <property type="entry name" value="CLIP_1"/>
    <property type="match status" value="1"/>
</dbReference>
<dbReference type="KEGG" id="dhe:111597027"/>
<evidence type="ECO:0000256" key="6">
    <source>
        <dbReference type="ARBA" id="ARBA00076468"/>
    </source>
</evidence>
<gene>
    <name evidence="10" type="primary">LOC111597027</name>
</gene>
<dbReference type="RefSeq" id="XP_023167304.2">
    <property type="nucleotide sequence ID" value="XM_023311536.2"/>
</dbReference>
<dbReference type="InterPro" id="IPR051487">
    <property type="entry name" value="Ser/Thr_Proteases_Immune/Dev"/>
</dbReference>
<sequence length="441" mass="49272">MDVACYYCPLLLTCVFLLTNGQQAANSSSSCGTMELCVTEQRCNESDDSGRSIIRPRMARTCGQGLVCCDQEQLESWDAMQVTATAAATRAASTAMPQEPSKYESCGLNMECVPRKLCRDNKIIDDGRFILNPRIGDTTCPRALQRCCAVDQEVEPNDSPYISKLGEFKYKGCGYRNALGLIPDEDNYEYQKDVALFAEFPWTVALMTGRFQYLCGGTLIHPQLVLTSAHNIVNQTVDTLLARFGEWDLNSSDEPYEYQARRIKQIIRHEEFDPAALFNDIALLELVLPVDIQPHIQPLCLPPPETPKLQAELRSALCFATGWGARLLDSTSNERLLKRIFLPIVSRDECQGLLRVTRLDKRFRLRPSFLCAGGIKGEDTCKGDGGSPLFCMIPGQVDRFQLVGIVSWGIDCANEDVPAVYANVPYLRSWIDEKVKSLGYE</sequence>
<dbReference type="Pfam" id="PF00089">
    <property type="entry name" value="Trypsin"/>
    <property type="match status" value="1"/>
</dbReference>
<evidence type="ECO:0000256" key="1">
    <source>
        <dbReference type="ARBA" id="ARBA00004613"/>
    </source>
</evidence>
<dbReference type="GO" id="GO:0004252">
    <property type="term" value="F:serine-type endopeptidase activity"/>
    <property type="evidence" value="ECO:0007669"/>
    <property type="project" value="InterPro"/>
</dbReference>
<protein>
    <recommendedName>
        <fullName evidence="5">Phenoloxidase-activating factor 2</fullName>
    </recommendedName>
    <alternativeName>
        <fullName evidence="6">Prophenoloxidase-activating factor II</fullName>
    </alternativeName>
</protein>
<dbReference type="GO" id="GO:0005576">
    <property type="term" value="C:extracellular region"/>
    <property type="evidence" value="ECO:0007669"/>
    <property type="project" value="UniProtKB-SubCell"/>
</dbReference>
<evidence type="ECO:0000256" key="7">
    <source>
        <dbReference type="SAM" id="SignalP"/>
    </source>
</evidence>
<comment type="similarity">
    <text evidence="4">Belongs to the peptidase S1 family. CLIP subfamily.</text>
</comment>
<evidence type="ECO:0000313" key="10">
    <source>
        <dbReference type="RefSeq" id="XP_023167304.2"/>
    </source>
</evidence>
<dbReference type="CDD" id="cd00190">
    <property type="entry name" value="Tryp_SPc"/>
    <property type="match status" value="1"/>
</dbReference>
<evidence type="ECO:0000313" key="9">
    <source>
        <dbReference type="Proteomes" id="UP000504633"/>
    </source>
</evidence>
<evidence type="ECO:0000256" key="4">
    <source>
        <dbReference type="ARBA" id="ARBA00024195"/>
    </source>
</evidence>
<dbReference type="SUPFAM" id="SSF50494">
    <property type="entry name" value="Trypsin-like serine proteases"/>
    <property type="match status" value="1"/>
</dbReference>
<proteinExistence type="inferred from homology"/>
<evidence type="ECO:0000256" key="3">
    <source>
        <dbReference type="ARBA" id="ARBA00023157"/>
    </source>
</evidence>
<dbReference type="InterPro" id="IPR001314">
    <property type="entry name" value="Peptidase_S1A"/>
</dbReference>
<dbReference type="GeneID" id="111597027"/>
<dbReference type="OMA" id="CCAVDQQ"/>
<dbReference type="SMART" id="SM00020">
    <property type="entry name" value="Tryp_SPc"/>
    <property type="match status" value="1"/>
</dbReference>
<dbReference type="InterPro" id="IPR009003">
    <property type="entry name" value="Peptidase_S1_PA"/>
</dbReference>
<accession>A0A6J1LL54</accession>